<organism evidence="1 2">
    <name type="scientific">Dehalococcoides mccartyi</name>
    <dbReference type="NCBI Taxonomy" id="61435"/>
    <lineage>
        <taxon>Bacteria</taxon>
        <taxon>Bacillati</taxon>
        <taxon>Chloroflexota</taxon>
        <taxon>Dehalococcoidia</taxon>
        <taxon>Dehalococcoidales</taxon>
        <taxon>Dehalococcoidaceae</taxon>
        <taxon>Dehalococcoides</taxon>
    </lineage>
</organism>
<protein>
    <submittedName>
        <fullName evidence="1">Uncharacterized protein</fullName>
    </submittedName>
</protein>
<dbReference type="AlphaFoldDB" id="A0A0V8M4N3"/>
<dbReference type="Proteomes" id="UP000053577">
    <property type="component" value="Unassembled WGS sequence"/>
</dbReference>
<dbReference type="PATRIC" id="fig|61435.5.peg.624"/>
<name>A0A0V8M4N3_9CHLR</name>
<accession>A0A0V8M4N3</accession>
<proteinExistence type="predicted"/>
<evidence type="ECO:0000313" key="2">
    <source>
        <dbReference type="Proteomes" id="UP000053577"/>
    </source>
</evidence>
<dbReference type="EMBL" id="JGYD01000011">
    <property type="protein sequence ID" value="KSV18497.1"/>
    <property type="molecule type" value="Genomic_DNA"/>
</dbReference>
<reference evidence="1 2" key="1">
    <citation type="journal article" date="2015" name="Sci. Rep.">
        <title>A comparative genomics and reductive dehalogenase gene transcription study of two chloroethene-respiring bacteria, Dehalococcoides mccartyi strains MB and 11a.</title>
        <authorList>
            <person name="Low A."/>
            <person name="Shen Z."/>
            <person name="Cheng D."/>
            <person name="Rogers M.J."/>
            <person name="Lee P.K."/>
            <person name="He J."/>
        </authorList>
    </citation>
    <scope>NUCLEOTIDE SEQUENCE [LARGE SCALE GENOMIC DNA]</scope>
    <source>
        <strain evidence="1 2">MB</strain>
    </source>
</reference>
<sequence>MSLLYGKSGEPVQIGPLIGRPGGGDIAKSVLKTLEIDFFPAVAHEENISDPGEAAAEEEGLVVPIPLLEEASVVTAPDDPDKVYKHDDDLLIETDVTADALDSPEIADEYTSGADNAIGGTSTTWLAQTFTTDGIGYTILGVRVMLYRSSTIGTITVAIKATDVNGHPTGADLVSATIDGSITDAIQTENSGDFYDFMFAAGYALAPATKYAIVVTVSSGTIYWRYNSSGSYAGGNREHSTNSGGSWTAYTSHDYMFQTIKTEMGDVEPFPTVPAVGDGLYVGNASQFDTVRLWVNQQGLGSFTITAKYYNGSTWIALTLLGSGDQIFSYKRTGHRWLSFIRPTDWAVFTVDGNSLYWVKFEVATYSSMTQMPKIGNVSIGVYA</sequence>
<dbReference type="RefSeq" id="WP_058292360.1">
    <property type="nucleotide sequence ID" value="NZ_JGYD01000011.1"/>
</dbReference>
<gene>
    <name evidence="1" type="ORF">DA01_03110</name>
</gene>
<dbReference type="NCBIfam" id="NF041539">
    <property type="entry name" value="choice_anch_R"/>
    <property type="match status" value="1"/>
</dbReference>
<comment type="caution">
    <text evidence="1">The sequence shown here is derived from an EMBL/GenBank/DDBJ whole genome shotgun (WGS) entry which is preliminary data.</text>
</comment>
<dbReference type="OrthoDB" id="366288at2"/>
<evidence type="ECO:0000313" key="1">
    <source>
        <dbReference type="EMBL" id="KSV18497.1"/>
    </source>
</evidence>